<organism evidence="2 3">
    <name type="scientific">Dentiscutata erythropus</name>
    <dbReference type="NCBI Taxonomy" id="1348616"/>
    <lineage>
        <taxon>Eukaryota</taxon>
        <taxon>Fungi</taxon>
        <taxon>Fungi incertae sedis</taxon>
        <taxon>Mucoromycota</taxon>
        <taxon>Glomeromycotina</taxon>
        <taxon>Glomeromycetes</taxon>
        <taxon>Diversisporales</taxon>
        <taxon>Gigasporaceae</taxon>
        <taxon>Dentiscutata</taxon>
    </lineage>
</organism>
<dbReference type="Proteomes" id="UP000789405">
    <property type="component" value="Unassembled WGS sequence"/>
</dbReference>
<proteinExistence type="predicted"/>
<name>A0A9N9HJ42_9GLOM</name>
<keyword evidence="3" id="KW-1185">Reference proteome</keyword>
<gene>
    <name evidence="2" type="ORF">DERYTH_LOCUS11726</name>
</gene>
<evidence type="ECO:0000256" key="1">
    <source>
        <dbReference type="SAM" id="Coils"/>
    </source>
</evidence>
<accession>A0A9N9HJ42</accession>
<keyword evidence="1" id="KW-0175">Coiled coil</keyword>
<evidence type="ECO:0000313" key="3">
    <source>
        <dbReference type="Proteomes" id="UP000789405"/>
    </source>
</evidence>
<dbReference type="EMBL" id="CAJVPY010007382">
    <property type="protein sequence ID" value="CAG8679680.1"/>
    <property type="molecule type" value="Genomic_DNA"/>
</dbReference>
<protein>
    <submittedName>
        <fullName evidence="2">13354_t:CDS:1</fullName>
    </submittedName>
</protein>
<comment type="caution">
    <text evidence="2">The sequence shown here is derived from an EMBL/GenBank/DDBJ whole genome shotgun (WGS) entry which is preliminary data.</text>
</comment>
<feature type="coiled-coil region" evidence="1">
    <location>
        <begin position="4"/>
        <end position="34"/>
    </location>
</feature>
<sequence>QPLIDNNSEEMDSLEELLEELEFEEKELEEYETYYSEEFELDNTKEEIVIRDVR</sequence>
<feature type="non-terminal residue" evidence="2">
    <location>
        <position position="1"/>
    </location>
</feature>
<dbReference type="AlphaFoldDB" id="A0A9N9HJ42"/>
<evidence type="ECO:0000313" key="2">
    <source>
        <dbReference type="EMBL" id="CAG8679680.1"/>
    </source>
</evidence>
<reference evidence="2" key="1">
    <citation type="submission" date="2021-06" db="EMBL/GenBank/DDBJ databases">
        <authorList>
            <person name="Kallberg Y."/>
            <person name="Tangrot J."/>
            <person name="Rosling A."/>
        </authorList>
    </citation>
    <scope>NUCLEOTIDE SEQUENCE</scope>
    <source>
        <strain evidence="2">MA453B</strain>
    </source>
</reference>